<sequence>MVQMGVRNLMSNAARFCEHHITVRVCEGRSRDMLMIEVADDGPGLPDGMTLQDLTRKGEARDGVHGFGLSAIAKLVNSRGGAFEVVPPEADNELPGDMSGARFRIVLPGRILSEGTGRSPPKAATQTNTAPVPTH</sequence>
<dbReference type="InterPro" id="IPR036890">
    <property type="entry name" value="HATPase_C_sf"/>
</dbReference>
<keyword evidence="6" id="KW-1185">Reference proteome</keyword>
<gene>
    <name evidence="5" type="ORF">KUL25_11650</name>
</gene>
<evidence type="ECO:0000256" key="3">
    <source>
        <dbReference type="SAM" id="MobiDB-lite"/>
    </source>
</evidence>
<dbReference type="Pfam" id="PF02518">
    <property type="entry name" value="HATPase_c"/>
    <property type="match status" value="1"/>
</dbReference>
<feature type="region of interest" description="Disordered" evidence="3">
    <location>
        <begin position="112"/>
        <end position="135"/>
    </location>
</feature>
<evidence type="ECO:0000256" key="2">
    <source>
        <dbReference type="ARBA" id="ARBA00012438"/>
    </source>
</evidence>
<feature type="compositionally biased region" description="Polar residues" evidence="3">
    <location>
        <begin position="124"/>
        <end position="135"/>
    </location>
</feature>
<evidence type="ECO:0000256" key="1">
    <source>
        <dbReference type="ARBA" id="ARBA00000085"/>
    </source>
</evidence>
<organism evidence="5">
    <name type="scientific">Gymnodinialimonas phycosphaerae</name>
    <dbReference type="NCBI Taxonomy" id="2841589"/>
    <lineage>
        <taxon>Bacteria</taxon>
        <taxon>Pseudomonadati</taxon>
        <taxon>Pseudomonadota</taxon>
        <taxon>Alphaproteobacteria</taxon>
        <taxon>Rhodobacterales</taxon>
        <taxon>Paracoccaceae</taxon>
        <taxon>Gymnodinialimonas</taxon>
    </lineage>
</organism>
<dbReference type="PRINTS" id="PR00344">
    <property type="entry name" value="BCTRLSENSOR"/>
</dbReference>
<dbReference type="InterPro" id="IPR003594">
    <property type="entry name" value="HATPase_dom"/>
</dbReference>
<evidence type="ECO:0000313" key="5">
    <source>
        <dbReference type="EMBL" id="QXL86144.1"/>
    </source>
</evidence>
<proteinExistence type="predicted"/>
<dbReference type="GO" id="GO:0004673">
    <property type="term" value="F:protein histidine kinase activity"/>
    <property type="evidence" value="ECO:0007669"/>
    <property type="project" value="UniProtKB-EC"/>
</dbReference>
<dbReference type="RefSeq" id="WP_257893105.1">
    <property type="nucleotide sequence ID" value="NZ_JAIMBW010000001.1"/>
</dbReference>
<accession>A0A975TQZ6</accession>
<dbReference type="PROSITE" id="PS50109">
    <property type="entry name" value="HIS_KIN"/>
    <property type="match status" value="1"/>
</dbReference>
<dbReference type="InterPro" id="IPR004358">
    <property type="entry name" value="Sig_transdc_His_kin-like_C"/>
</dbReference>
<dbReference type="Gene3D" id="3.30.565.10">
    <property type="entry name" value="Histidine kinase-like ATPase, C-terminal domain"/>
    <property type="match status" value="1"/>
</dbReference>
<dbReference type="Proteomes" id="UP000693972">
    <property type="component" value="Unassembled WGS sequence"/>
</dbReference>
<feature type="domain" description="Histidine kinase" evidence="4">
    <location>
        <begin position="1"/>
        <end position="111"/>
    </location>
</feature>
<protein>
    <recommendedName>
        <fullName evidence="2">histidine kinase</fullName>
        <ecNumber evidence="2">2.7.13.3</ecNumber>
    </recommendedName>
</protein>
<dbReference type="SUPFAM" id="SSF55874">
    <property type="entry name" value="ATPase domain of HSP90 chaperone/DNA topoisomerase II/histidine kinase"/>
    <property type="match status" value="1"/>
</dbReference>
<name>A0A975TQZ6_9RHOB</name>
<dbReference type="EC" id="2.7.13.3" evidence="2"/>
<dbReference type="PANTHER" id="PTHR43065">
    <property type="entry name" value="SENSOR HISTIDINE KINASE"/>
    <property type="match status" value="1"/>
</dbReference>
<dbReference type="AlphaFoldDB" id="A0A975TQZ6"/>
<dbReference type="EMBL" id="JAIMBW010000001">
    <property type="protein sequence ID" value="MBY4893419.1"/>
    <property type="molecule type" value="Genomic_DNA"/>
</dbReference>
<comment type="catalytic activity">
    <reaction evidence="1">
        <text>ATP + protein L-histidine = ADP + protein N-phospho-L-histidine.</text>
        <dbReference type="EC" id="2.7.13.3"/>
    </reaction>
</comment>
<dbReference type="GO" id="GO:0005524">
    <property type="term" value="F:ATP binding"/>
    <property type="evidence" value="ECO:0007669"/>
    <property type="project" value="UniProtKB-KW"/>
</dbReference>
<keyword evidence="5" id="KW-0067">ATP-binding</keyword>
<dbReference type="SMART" id="SM00387">
    <property type="entry name" value="HATPase_c"/>
    <property type="match status" value="1"/>
</dbReference>
<evidence type="ECO:0000259" key="4">
    <source>
        <dbReference type="PROSITE" id="PS50109"/>
    </source>
</evidence>
<dbReference type="InterPro" id="IPR005467">
    <property type="entry name" value="His_kinase_dom"/>
</dbReference>
<dbReference type="EMBL" id="CP078073">
    <property type="protein sequence ID" value="QXL86144.1"/>
    <property type="molecule type" value="Genomic_DNA"/>
</dbReference>
<reference evidence="5 6" key="1">
    <citation type="submission" date="2021-07" db="EMBL/GenBank/DDBJ databases">
        <title>Karlodiniumbacter phycospheric gen. nov., sp. nov., a phycosphere bacterium isolated from karlodinium veneficum.</title>
        <authorList>
            <person name="Peng Y."/>
            <person name="Jiang L."/>
            <person name="Lee J."/>
        </authorList>
    </citation>
    <scope>NUCLEOTIDE SEQUENCE</scope>
    <source>
        <strain evidence="5 6">N5</strain>
    </source>
</reference>
<evidence type="ECO:0000313" key="6">
    <source>
        <dbReference type="Proteomes" id="UP000693972"/>
    </source>
</evidence>
<keyword evidence="5" id="KW-0547">Nucleotide-binding</keyword>